<organism evidence="2 3">
    <name type="scientific">Pleurodeles waltl</name>
    <name type="common">Iberian ribbed newt</name>
    <dbReference type="NCBI Taxonomy" id="8319"/>
    <lineage>
        <taxon>Eukaryota</taxon>
        <taxon>Metazoa</taxon>
        <taxon>Chordata</taxon>
        <taxon>Craniata</taxon>
        <taxon>Vertebrata</taxon>
        <taxon>Euteleostomi</taxon>
        <taxon>Amphibia</taxon>
        <taxon>Batrachia</taxon>
        <taxon>Caudata</taxon>
        <taxon>Salamandroidea</taxon>
        <taxon>Salamandridae</taxon>
        <taxon>Pleurodelinae</taxon>
        <taxon>Pleurodeles</taxon>
    </lineage>
</organism>
<dbReference type="EMBL" id="JANPWB010000002">
    <property type="protein sequence ID" value="KAJ1210785.1"/>
    <property type="molecule type" value="Genomic_DNA"/>
</dbReference>
<evidence type="ECO:0000313" key="3">
    <source>
        <dbReference type="Proteomes" id="UP001066276"/>
    </source>
</evidence>
<comment type="caution">
    <text evidence="2">The sequence shown here is derived from an EMBL/GenBank/DDBJ whole genome shotgun (WGS) entry which is preliminary data.</text>
</comment>
<keyword evidence="3" id="KW-1185">Reference proteome</keyword>
<name>A0AAV7W9S2_PLEWA</name>
<evidence type="ECO:0000313" key="2">
    <source>
        <dbReference type="EMBL" id="KAJ1210785.1"/>
    </source>
</evidence>
<feature type="compositionally biased region" description="Basic and acidic residues" evidence="1">
    <location>
        <begin position="35"/>
        <end position="46"/>
    </location>
</feature>
<reference evidence="2" key="1">
    <citation type="journal article" date="2022" name="bioRxiv">
        <title>Sequencing and chromosome-scale assembly of the giantPleurodeles waltlgenome.</title>
        <authorList>
            <person name="Brown T."/>
            <person name="Elewa A."/>
            <person name="Iarovenko S."/>
            <person name="Subramanian E."/>
            <person name="Araus A.J."/>
            <person name="Petzold A."/>
            <person name="Susuki M."/>
            <person name="Suzuki K.-i.T."/>
            <person name="Hayashi T."/>
            <person name="Toyoda A."/>
            <person name="Oliveira C."/>
            <person name="Osipova E."/>
            <person name="Leigh N.D."/>
            <person name="Simon A."/>
            <person name="Yun M.H."/>
        </authorList>
    </citation>
    <scope>NUCLEOTIDE SEQUENCE</scope>
    <source>
        <strain evidence="2">20211129_DDA</strain>
        <tissue evidence="2">Liver</tissue>
    </source>
</reference>
<dbReference type="Proteomes" id="UP001066276">
    <property type="component" value="Chromosome 1_2"/>
</dbReference>
<evidence type="ECO:0000256" key="1">
    <source>
        <dbReference type="SAM" id="MobiDB-lite"/>
    </source>
</evidence>
<gene>
    <name evidence="2" type="ORF">NDU88_006147</name>
</gene>
<feature type="region of interest" description="Disordered" evidence="1">
    <location>
        <begin position="1"/>
        <end position="70"/>
    </location>
</feature>
<sequence length="118" mass="13199">MRGCRRERRSNTAGQMRHTGRGGPSGTHSQETEAGETKRLGADRGTLKRKARKGEETRHDPGGTWSHRFETGSDSCCALVYQELPKKSNNGVNEWDAKVSFKPFLVNNTPCKHRPYAV</sequence>
<protein>
    <submittedName>
        <fullName evidence="2">Uncharacterized protein</fullName>
    </submittedName>
</protein>
<accession>A0AAV7W9S2</accession>
<dbReference type="AlphaFoldDB" id="A0AAV7W9S2"/>
<proteinExistence type="predicted"/>
<feature type="compositionally biased region" description="Basic and acidic residues" evidence="1">
    <location>
        <begin position="53"/>
        <end position="70"/>
    </location>
</feature>